<dbReference type="SUPFAM" id="SSF52788">
    <property type="entry name" value="Phosphotyrosine protein phosphatases I"/>
    <property type="match status" value="1"/>
</dbReference>
<dbReference type="Gene3D" id="3.40.50.2300">
    <property type="match status" value="1"/>
</dbReference>
<organism evidence="4 5">
    <name type="scientific">Jeotgalibacillus campisalis</name>
    <dbReference type="NCBI Taxonomy" id="220754"/>
    <lineage>
        <taxon>Bacteria</taxon>
        <taxon>Bacillati</taxon>
        <taxon>Bacillota</taxon>
        <taxon>Bacilli</taxon>
        <taxon>Bacillales</taxon>
        <taxon>Caryophanaceae</taxon>
        <taxon>Jeotgalibacillus</taxon>
    </lineage>
</organism>
<reference evidence="4 5" key="1">
    <citation type="submission" date="2015-01" db="EMBL/GenBank/DDBJ databases">
        <title>Jeotgalibacillus campisalis genome sequencing.</title>
        <authorList>
            <person name="Goh K.M."/>
            <person name="Chan K.-G."/>
            <person name="Yaakop A.S."/>
            <person name="Ee R."/>
            <person name="Gan H.M."/>
            <person name="Chan C.S."/>
        </authorList>
    </citation>
    <scope>NUCLEOTIDE SEQUENCE [LARGE SCALE GENOMIC DNA]</scope>
    <source>
        <strain evidence="4 5">SF-57</strain>
    </source>
</reference>
<proteinExistence type="predicted"/>
<dbReference type="GO" id="GO:0004725">
    <property type="term" value="F:protein tyrosine phosphatase activity"/>
    <property type="evidence" value="ECO:0007669"/>
    <property type="project" value="UniProtKB-EC"/>
</dbReference>
<feature type="domain" description="Phosphotyrosine protein phosphatase I" evidence="3">
    <location>
        <begin position="7"/>
        <end position="154"/>
    </location>
</feature>
<comment type="catalytic activity">
    <reaction evidence="2">
        <text>O-phospho-L-tyrosyl-[protein] + H2O = L-tyrosyl-[protein] + phosphate</text>
        <dbReference type="Rhea" id="RHEA:10684"/>
        <dbReference type="Rhea" id="RHEA-COMP:10136"/>
        <dbReference type="Rhea" id="RHEA-COMP:20101"/>
        <dbReference type="ChEBI" id="CHEBI:15377"/>
        <dbReference type="ChEBI" id="CHEBI:43474"/>
        <dbReference type="ChEBI" id="CHEBI:46858"/>
        <dbReference type="ChEBI" id="CHEBI:61978"/>
        <dbReference type="EC" id="3.1.3.48"/>
    </reaction>
</comment>
<dbReference type="SMART" id="SM00226">
    <property type="entry name" value="LMWPc"/>
    <property type="match status" value="1"/>
</dbReference>
<dbReference type="PATRIC" id="fig|220754.4.peg.2483"/>
<keyword evidence="5" id="KW-1185">Reference proteome</keyword>
<dbReference type="Proteomes" id="UP000031972">
    <property type="component" value="Unassembled WGS sequence"/>
</dbReference>
<accession>A0A0C2RZB8</accession>
<dbReference type="PANTHER" id="PTHR11717">
    <property type="entry name" value="LOW MOLECULAR WEIGHT PROTEIN TYROSINE PHOSPHATASE"/>
    <property type="match status" value="1"/>
</dbReference>
<dbReference type="InterPro" id="IPR023485">
    <property type="entry name" value="Ptyr_pPase"/>
</dbReference>
<dbReference type="RefSeq" id="WP_052477048.1">
    <property type="nucleotide sequence ID" value="NZ_JXRR01000015.1"/>
</dbReference>
<evidence type="ECO:0000313" key="4">
    <source>
        <dbReference type="EMBL" id="KIL47144.1"/>
    </source>
</evidence>
<protein>
    <recommendedName>
        <fullName evidence="1">protein-tyrosine-phosphatase</fullName>
        <ecNumber evidence="1">3.1.3.48</ecNumber>
    </recommendedName>
</protein>
<evidence type="ECO:0000259" key="3">
    <source>
        <dbReference type="SMART" id="SM00226"/>
    </source>
</evidence>
<dbReference type="EMBL" id="JXRR01000015">
    <property type="protein sequence ID" value="KIL47144.1"/>
    <property type="molecule type" value="Genomic_DNA"/>
</dbReference>
<evidence type="ECO:0000313" key="5">
    <source>
        <dbReference type="Proteomes" id="UP000031972"/>
    </source>
</evidence>
<dbReference type="EC" id="3.1.3.48" evidence="1"/>
<dbReference type="InterPro" id="IPR050438">
    <property type="entry name" value="LMW_PTPase"/>
</dbReference>
<dbReference type="Pfam" id="PF01451">
    <property type="entry name" value="LMWPc"/>
    <property type="match status" value="1"/>
</dbReference>
<dbReference type="AlphaFoldDB" id="A0A0C2RZB8"/>
<sequence length="156" mass="17696">MEDSDLKSVLFVGKGDNCCSLLAEVILRDQIEKQNASENIKVDSAGTTSWQHANLLCEEAIAALSQYGIHCEHQSPRQLERKDVESFDYLVALDRETQADLELLMRSSSGKDHCFLLLELIHSYTLDVPNPYYTKDYDEAYHLINEGCKALLNKIK</sequence>
<name>A0A0C2RZB8_9BACL</name>
<evidence type="ECO:0000256" key="2">
    <source>
        <dbReference type="ARBA" id="ARBA00051722"/>
    </source>
</evidence>
<dbReference type="OrthoDB" id="9784339at2"/>
<dbReference type="PANTHER" id="PTHR11717:SF7">
    <property type="entry name" value="LOW MOLECULAR WEIGHT PHOSPHOTYROSINE PROTEIN PHOSPHATASE"/>
    <property type="match status" value="1"/>
</dbReference>
<evidence type="ECO:0000256" key="1">
    <source>
        <dbReference type="ARBA" id="ARBA00013064"/>
    </source>
</evidence>
<comment type="caution">
    <text evidence="4">The sequence shown here is derived from an EMBL/GenBank/DDBJ whole genome shotgun (WGS) entry which is preliminary data.</text>
</comment>
<dbReference type="InterPro" id="IPR036196">
    <property type="entry name" value="Ptyr_pPase_sf"/>
</dbReference>
<gene>
    <name evidence="4" type="ORF">KR50_24660</name>
</gene>